<accession>A0A8S5M3T1</accession>
<dbReference type="EMBL" id="BK014810">
    <property type="protein sequence ID" value="DAD76854.1"/>
    <property type="molecule type" value="Genomic_DNA"/>
</dbReference>
<proteinExistence type="predicted"/>
<organism evidence="1">
    <name type="scientific">Siphoviridae sp. ctz7e2</name>
    <dbReference type="NCBI Taxonomy" id="2826526"/>
    <lineage>
        <taxon>Viruses</taxon>
        <taxon>Duplodnaviria</taxon>
        <taxon>Heunggongvirae</taxon>
        <taxon>Uroviricota</taxon>
        <taxon>Caudoviricetes</taxon>
    </lineage>
</organism>
<protein>
    <submittedName>
        <fullName evidence="1">Uncharacterized protein</fullName>
    </submittedName>
</protein>
<name>A0A8S5M3T1_9CAUD</name>
<sequence length="75" mass="8069">MTDETNSNCVIVTVNLASPDYGEVSVTIREPINAPPTATYTGKNFARSEACSHARIAAADTAIRNIQALKNMKED</sequence>
<reference evidence="1" key="1">
    <citation type="journal article" date="2021" name="Proc. Natl. Acad. Sci. U.S.A.">
        <title>A Catalog of Tens of Thousands of Viruses from Human Metagenomes Reveals Hidden Associations with Chronic Diseases.</title>
        <authorList>
            <person name="Tisza M.J."/>
            <person name="Buck C.B."/>
        </authorList>
    </citation>
    <scope>NUCLEOTIDE SEQUENCE</scope>
    <source>
        <strain evidence="1">Ctz7e2</strain>
    </source>
</reference>
<evidence type="ECO:0000313" key="1">
    <source>
        <dbReference type="EMBL" id="DAD76854.1"/>
    </source>
</evidence>